<comment type="caution">
    <text evidence="7">The sequence shown here is derived from an EMBL/GenBank/DDBJ whole genome shotgun (WGS) entry which is preliminary data.</text>
</comment>
<dbReference type="SUPFAM" id="SSF50978">
    <property type="entry name" value="WD40 repeat-like"/>
    <property type="match status" value="1"/>
</dbReference>
<dbReference type="OrthoDB" id="1068471at2759"/>
<dbReference type="GO" id="GO:0003723">
    <property type="term" value="F:RNA binding"/>
    <property type="evidence" value="ECO:0007669"/>
    <property type="project" value="TreeGrafter"/>
</dbReference>
<sequence length="368" mass="39567">MATKRPSEAGTLISKRTKSEEPNTQQLVVSSDGTGKGQLIQSVKRTSGLAAPIMVLSGHSAEVLDVKFDKSGDHLASASVDRTINLWSVYGEECRNYGVLKGPKGAILSIDFSPLRPLERLYAGSADKTLTTFDLKTGQSVRRHRGHGALLNSIAVSGASGHDLLASASDDGTVRIWREDDKEPLESFELGYPLTAVEWSADGQQIFVGGLDNDIHCFDLRKKEVSWSLRAHTNTIAGLKLSPDGSFLLSAGFDDTVRIWDVRPFAPVTSTHGPSAPRRLVQTLLGAPAGFDNQLRSPAWDASGDRVAVGAADRTLCIWNVNTSNILYKLPGHKGTVTSCAFHPKEPIIASGGVDRQIFLGEIDPAAR</sequence>
<feature type="repeat" description="WD" evidence="5">
    <location>
        <begin position="330"/>
        <end position="368"/>
    </location>
</feature>
<dbReference type="PANTHER" id="PTHR44006">
    <property type="entry name" value="U5 SMALL NUCLEAR RIBONUCLEOPROTEIN 40 KDA PROTEIN"/>
    <property type="match status" value="1"/>
</dbReference>
<dbReference type="InterPro" id="IPR001680">
    <property type="entry name" value="WD40_rpt"/>
</dbReference>
<reference evidence="8" key="1">
    <citation type="submission" date="2014-03" db="EMBL/GenBank/DDBJ databases">
        <title>The Genome Sequence of Puccinia striiformis f. sp. tritici PST-78.</title>
        <authorList>
            <consortium name="The Broad Institute Genome Sequencing Platform"/>
            <person name="Cuomo C."/>
            <person name="Hulbert S."/>
            <person name="Chen X."/>
            <person name="Walker B."/>
            <person name="Young S.K."/>
            <person name="Zeng Q."/>
            <person name="Gargeya S."/>
            <person name="Fitzgerald M."/>
            <person name="Haas B."/>
            <person name="Abouelleil A."/>
            <person name="Alvarado L."/>
            <person name="Arachchi H.M."/>
            <person name="Berlin A.M."/>
            <person name="Chapman S.B."/>
            <person name="Goldberg J."/>
            <person name="Griggs A."/>
            <person name="Gujja S."/>
            <person name="Hansen M."/>
            <person name="Howarth C."/>
            <person name="Imamovic A."/>
            <person name="Larimer J."/>
            <person name="McCowan C."/>
            <person name="Montmayeur A."/>
            <person name="Murphy C."/>
            <person name="Neiman D."/>
            <person name="Pearson M."/>
            <person name="Priest M."/>
            <person name="Roberts A."/>
            <person name="Saif S."/>
            <person name="Shea T."/>
            <person name="Sisk P."/>
            <person name="Sykes S."/>
            <person name="Wortman J."/>
            <person name="Nusbaum C."/>
            <person name="Birren B."/>
        </authorList>
    </citation>
    <scope>NUCLEOTIDE SEQUENCE [LARGE SCALE GENOMIC DNA]</scope>
    <source>
        <strain evidence="8">race PST-78</strain>
    </source>
</reference>
<feature type="repeat" description="WD" evidence="5">
    <location>
        <begin position="144"/>
        <end position="187"/>
    </location>
</feature>
<feature type="repeat" description="WD" evidence="5">
    <location>
        <begin position="56"/>
        <end position="89"/>
    </location>
</feature>
<dbReference type="EMBL" id="AJIL01000149">
    <property type="protein sequence ID" value="KNE92954.1"/>
    <property type="molecule type" value="Genomic_DNA"/>
</dbReference>
<keyword evidence="8" id="KW-1185">Reference proteome</keyword>
<dbReference type="InterPro" id="IPR036322">
    <property type="entry name" value="WD40_repeat_dom_sf"/>
</dbReference>
<evidence type="ECO:0000313" key="8">
    <source>
        <dbReference type="Proteomes" id="UP000054564"/>
    </source>
</evidence>
<feature type="compositionally biased region" description="Polar residues" evidence="6">
    <location>
        <begin position="22"/>
        <end position="32"/>
    </location>
</feature>
<keyword evidence="4" id="KW-0508">mRNA splicing</keyword>
<protein>
    <submittedName>
        <fullName evidence="7">Uncharacterized protein</fullName>
    </submittedName>
</protein>
<keyword evidence="3" id="KW-0677">Repeat</keyword>
<dbReference type="InterPro" id="IPR052234">
    <property type="entry name" value="U5_snRNP_Component"/>
</dbReference>
<gene>
    <name evidence="7" type="ORF">PSTG_13668</name>
</gene>
<proteinExistence type="predicted"/>
<dbReference type="GO" id="GO:0006397">
    <property type="term" value="P:mRNA processing"/>
    <property type="evidence" value="ECO:0007669"/>
    <property type="project" value="UniProtKB-KW"/>
</dbReference>
<evidence type="ECO:0000256" key="6">
    <source>
        <dbReference type="SAM" id="MobiDB-lite"/>
    </source>
</evidence>
<dbReference type="InterPro" id="IPR019775">
    <property type="entry name" value="WD40_repeat_CS"/>
</dbReference>
<evidence type="ECO:0000256" key="1">
    <source>
        <dbReference type="ARBA" id="ARBA00022574"/>
    </source>
</evidence>
<dbReference type="PRINTS" id="PR00320">
    <property type="entry name" value="GPROTEINBRPT"/>
</dbReference>
<dbReference type="AlphaFoldDB" id="A0A0L0V1V9"/>
<evidence type="ECO:0000256" key="5">
    <source>
        <dbReference type="PROSITE-ProRule" id="PRU00221"/>
    </source>
</evidence>
<dbReference type="GO" id="GO:0008380">
    <property type="term" value="P:RNA splicing"/>
    <property type="evidence" value="ECO:0007669"/>
    <property type="project" value="UniProtKB-KW"/>
</dbReference>
<dbReference type="PROSITE" id="PS00678">
    <property type="entry name" value="WD_REPEATS_1"/>
    <property type="match status" value="1"/>
</dbReference>
<dbReference type="STRING" id="1165861.A0A0L0V1V9"/>
<dbReference type="InterPro" id="IPR020472">
    <property type="entry name" value="WD40_PAC1"/>
</dbReference>
<dbReference type="PANTHER" id="PTHR44006:SF1">
    <property type="entry name" value="U5 SMALL NUCLEAR RIBONUCLEOPROTEIN 40 KDA PROTEIN"/>
    <property type="match status" value="1"/>
</dbReference>
<feature type="repeat" description="WD" evidence="5">
    <location>
        <begin position="288"/>
        <end position="329"/>
    </location>
</feature>
<feature type="region of interest" description="Disordered" evidence="6">
    <location>
        <begin position="1"/>
        <end position="32"/>
    </location>
</feature>
<accession>A0A0L0V1V9</accession>
<keyword evidence="1 5" id="KW-0853">WD repeat</keyword>
<evidence type="ECO:0000256" key="2">
    <source>
        <dbReference type="ARBA" id="ARBA00022664"/>
    </source>
</evidence>
<evidence type="ECO:0000313" key="7">
    <source>
        <dbReference type="EMBL" id="KNE92954.1"/>
    </source>
</evidence>
<dbReference type="InterPro" id="IPR015943">
    <property type="entry name" value="WD40/YVTN_repeat-like_dom_sf"/>
</dbReference>
<dbReference type="Pfam" id="PF00400">
    <property type="entry name" value="WD40"/>
    <property type="match status" value="7"/>
</dbReference>
<dbReference type="PROSITE" id="PS50294">
    <property type="entry name" value="WD_REPEATS_REGION"/>
    <property type="match status" value="4"/>
</dbReference>
<organism evidence="7 8">
    <name type="scientific">Puccinia striiformis f. sp. tritici PST-78</name>
    <dbReference type="NCBI Taxonomy" id="1165861"/>
    <lineage>
        <taxon>Eukaryota</taxon>
        <taxon>Fungi</taxon>
        <taxon>Dikarya</taxon>
        <taxon>Basidiomycota</taxon>
        <taxon>Pucciniomycotina</taxon>
        <taxon>Pucciniomycetes</taxon>
        <taxon>Pucciniales</taxon>
        <taxon>Pucciniaceae</taxon>
        <taxon>Puccinia</taxon>
    </lineage>
</organism>
<name>A0A0L0V1V9_9BASI</name>
<dbReference type="SMART" id="SM00320">
    <property type="entry name" value="WD40"/>
    <property type="match status" value="7"/>
</dbReference>
<evidence type="ECO:0000256" key="4">
    <source>
        <dbReference type="ARBA" id="ARBA00023187"/>
    </source>
</evidence>
<keyword evidence="2" id="KW-0507">mRNA processing</keyword>
<dbReference type="CDD" id="cd00200">
    <property type="entry name" value="WD40"/>
    <property type="match status" value="1"/>
</dbReference>
<evidence type="ECO:0000256" key="3">
    <source>
        <dbReference type="ARBA" id="ARBA00022737"/>
    </source>
</evidence>
<dbReference type="Gene3D" id="2.130.10.10">
    <property type="entry name" value="YVTN repeat-like/Quinoprotein amine dehydrogenase"/>
    <property type="match status" value="1"/>
</dbReference>
<dbReference type="GO" id="GO:0071013">
    <property type="term" value="C:catalytic step 2 spliceosome"/>
    <property type="evidence" value="ECO:0007669"/>
    <property type="project" value="TreeGrafter"/>
</dbReference>
<dbReference type="PROSITE" id="PS50082">
    <property type="entry name" value="WD_REPEATS_2"/>
    <property type="match status" value="5"/>
</dbReference>
<dbReference type="Proteomes" id="UP000054564">
    <property type="component" value="Unassembled WGS sequence"/>
</dbReference>
<feature type="repeat" description="WD" evidence="5">
    <location>
        <begin position="229"/>
        <end position="270"/>
    </location>
</feature>